<dbReference type="Pfam" id="PF00071">
    <property type="entry name" value="Ras"/>
    <property type="match status" value="1"/>
</dbReference>
<evidence type="ECO:0000256" key="3">
    <source>
        <dbReference type="ARBA" id="ARBA00022741"/>
    </source>
</evidence>
<reference evidence="6" key="1">
    <citation type="submission" date="2025-08" db="UniProtKB">
        <authorList>
            <consortium name="RefSeq"/>
        </authorList>
    </citation>
    <scope>IDENTIFICATION</scope>
</reference>
<protein>
    <submittedName>
        <fullName evidence="6">Ras-related protein Rab-4B</fullName>
    </submittedName>
</protein>
<evidence type="ECO:0000313" key="5">
    <source>
        <dbReference type="Proteomes" id="UP000515125"/>
    </source>
</evidence>
<dbReference type="GeneID" id="34617609"/>
<keyword evidence="4" id="KW-0472">Membrane</keyword>
<dbReference type="SUPFAM" id="SSF52540">
    <property type="entry name" value="P-loop containing nucleoside triphosphate hydrolases"/>
    <property type="match status" value="1"/>
</dbReference>
<dbReference type="GO" id="GO:0005525">
    <property type="term" value="F:GTP binding"/>
    <property type="evidence" value="ECO:0007669"/>
    <property type="project" value="InterPro"/>
</dbReference>
<dbReference type="NCBIfam" id="TIGR00231">
    <property type="entry name" value="small_GTP"/>
    <property type="match status" value="1"/>
</dbReference>
<organism evidence="5 6">
    <name type="scientific">Cyclospora cayetanensis</name>
    <dbReference type="NCBI Taxonomy" id="88456"/>
    <lineage>
        <taxon>Eukaryota</taxon>
        <taxon>Sar</taxon>
        <taxon>Alveolata</taxon>
        <taxon>Apicomplexa</taxon>
        <taxon>Conoidasida</taxon>
        <taxon>Coccidia</taxon>
        <taxon>Eucoccidiorida</taxon>
        <taxon>Eimeriorina</taxon>
        <taxon>Eimeriidae</taxon>
        <taxon>Cyclospora</taxon>
    </lineage>
</organism>
<dbReference type="InterPro" id="IPR027417">
    <property type="entry name" value="P-loop_NTPase"/>
</dbReference>
<comment type="subcellular location">
    <subcellularLocation>
        <location evidence="1">Membrane</location>
    </subcellularLocation>
</comment>
<comment type="similarity">
    <text evidence="2">Belongs to the small GTPase superfamily. Rab family.</text>
</comment>
<keyword evidence="5" id="KW-1185">Reference proteome</keyword>
<dbReference type="GO" id="GO:0016020">
    <property type="term" value="C:membrane"/>
    <property type="evidence" value="ECO:0007669"/>
    <property type="project" value="UniProtKB-SubCell"/>
</dbReference>
<dbReference type="Gene3D" id="3.40.50.300">
    <property type="entry name" value="P-loop containing nucleotide triphosphate hydrolases"/>
    <property type="match status" value="1"/>
</dbReference>
<keyword evidence="3" id="KW-0547">Nucleotide-binding</keyword>
<proteinExistence type="inferred from homology"/>
<dbReference type="Proteomes" id="UP000515125">
    <property type="component" value="Unplaced"/>
</dbReference>
<dbReference type="AlphaFoldDB" id="A0A6P6RVS7"/>
<dbReference type="FunFam" id="3.40.50.300:FF:001193">
    <property type="entry name" value="Rab family, other"/>
    <property type="match status" value="1"/>
</dbReference>
<evidence type="ECO:0000256" key="2">
    <source>
        <dbReference type="ARBA" id="ARBA00006270"/>
    </source>
</evidence>
<dbReference type="OrthoDB" id="9989112at2759"/>
<gene>
    <name evidence="6" type="primary">LOC34617609</name>
</gene>
<dbReference type="RefSeq" id="XP_026191210.1">
    <property type="nucleotide sequence ID" value="XM_026335425.1"/>
</dbReference>
<dbReference type="SMART" id="SM00176">
    <property type="entry name" value="RAN"/>
    <property type="match status" value="1"/>
</dbReference>
<dbReference type="PROSITE" id="PS51419">
    <property type="entry name" value="RAB"/>
    <property type="match status" value="1"/>
</dbReference>
<dbReference type="GO" id="GO:0003924">
    <property type="term" value="F:GTPase activity"/>
    <property type="evidence" value="ECO:0007669"/>
    <property type="project" value="InterPro"/>
</dbReference>
<evidence type="ECO:0000313" key="6">
    <source>
        <dbReference type="RefSeq" id="XP_026191210.1"/>
    </source>
</evidence>
<dbReference type="PANTHER" id="PTHR47979">
    <property type="entry name" value="DRAB11-RELATED"/>
    <property type="match status" value="1"/>
</dbReference>
<dbReference type="InterPro" id="IPR001806">
    <property type="entry name" value="Small_GTPase"/>
</dbReference>
<sequence length="276" mass="29763">MAAPAGKEQHDYLFKFIIIGDAGAGKSCLLHQFIENKFRKGASHTIGVEFASKVISIGGRRIKLQIWDTAGQERYRSVTRSYYRGAAGALLVYDISNRESYNHLINWLADARSLARADISIAIVGNKIDVREKRAVTFLEASRFAQENDVLFLETSALTGEGVSDVFVRVARLILSKIEDGLIDANAMAAGLRATGTQLADGEACAAGPSVPPAIKSWKWACTASDGDPLPQNYARGCPRISLRKHNADPPAVDRIECGDILVCGVGGSRPLCQGS</sequence>
<dbReference type="InterPro" id="IPR005225">
    <property type="entry name" value="Small_GTP-bd"/>
</dbReference>
<evidence type="ECO:0000256" key="1">
    <source>
        <dbReference type="ARBA" id="ARBA00004370"/>
    </source>
</evidence>
<dbReference type="PROSITE" id="PS51421">
    <property type="entry name" value="RAS"/>
    <property type="match status" value="1"/>
</dbReference>
<dbReference type="PRINTS" id="PR00449">
    <property type="entry name" value="RASTRNSFRMNG"/>
</dbReference>
<name>A0A6P6RVS7_9EIME</name>
<accession>A0A6P6RVS7</accession>
<evidence type="ECO:0000256" key="4">
    <source>
        <dbReference type="ARBA" id="ARBA00023136"/>
    </source>
</evidence>
<dbReference type="InterPro" id="IPR050209">
    <property type="entry name" value="Rab_GTPases_membrane_traffic"/>
</dbReference>
<dbReference type="SMART" id="SM00174">
    <property type="entry name" value="RHO"/>
    <property type="match status" value="1"/>
</dbReference>
<dbReference type="SMART" id="SM00173">
    <property type="entry name" value="RAS"/>
    <property type="match status" value="1"/>
</dbReference>
<dbReference type="SMART" id="SM00175">
    <property type="entry name" value="RAB"/>
    <property type="match status" value="1"/>
</dbReference>